<evidence type="ECO:0000256" key="5">
    <source>
        <dbReference type="ARBA" id="ARBA00022989"/>
    </source>
</evidence>
<feature type="region of interest" description="Disordered" evidence="9">
    <location>
        <begin position="525"/>
        <end position="575"/>
    </location>
</feature>
<dbReference type="Proteomes" id="UP001604277">
    <property type="component" value="Unassembled WGS sequence"/>
</dbReference>
<protein>
    <recommendedName>
        <fullName evidence="8">MLO-like protein</fullName>
    </recommendedName>
</protein>
<feature type="transmembrane region" description="Helical" evidence="10">
    <location>
        <begin position="80"/>
        <end position="100"/>
    </location>
</feature>
<feature type="transmembrane region" description="Helical" evidence="10">
    <location>
        <begin position="473"/>
        <end position="494"/>
    </location>
</feature>
<keyword evidence="6 8" id="KW-0472">Membrane</keyword>
<feature type="transmembrane region" description="Helical" evidence="10">
    <location>
        <begin position="371"/>
        <end position="389"/>
    </location>
</feature>
<dbReference type="GO" id="GO:0006952">
    <property type="term" value="P:defense response"/>
    <property type="evidence" value="ECO:0007669"/>
    <property type="project" value="UniProtKB-KW"/>
</dbReference>
<feature type="compositionally biased region" description="Polar residues" evidence="9">
    <location>
        <begin position="525"/>
        <end position="537"/>
    </location>
</feature>
<keyword evidence="12" id="KW-1185">Reference proteome</keyword>
<evidence type="ECO:0000256" key="6">
    <source>
        <dbReference type="ARBA" id="ARBA00023136"/>
    </source>
</evidence>
<evidence type="ECO:0000256" key="1">
    <source>
        <dbReference type="ARBA" id="ARBA00004141"/>
    </source>
</evidence>
<evidence type="ECO:0000256" key="10">
    <source>
        <dbReference type="SAM" id="Phobius"/>
    </source>
</evidence>
<organism evidence="11 12">
    <name type="scientific">Forsythia ovata</name>
    <dbReference type="NCBI Taxonomy" id="205694"/>
    <lineage>
        <taxon>Eukaryota</taxon>
        <taxon>Viridiplantae</taxon>
        <taxon>Streptophyta</taxon>
        <taxon>Embryophyta</taxon>
        <taxon>Tracheophyta</taxon>
        <taxon>Spermatophyta</taxon>
        <taxon>Magnoliopsida</taxon>
        <taxon>eudicotyledons</taxon>
        <taxon>Gunneridae</taxon>
        <taxon>Pentapetalae</taxon>
        <taxon>asterids</taxon>
        <taxon>lamiids</taxon>
        <taxon>Lamiales</taxon>
        <taxon>Oleaceae</taxon>
        <taxon>Forsythieae</taxon>
        <taxon>Forsythia</taxon>
    </lineage>
</organism>
<evidence type="ECO:0000256" key="7">
    <source>
        <dbReference type="ARBA" id="ARBA00023265"/>
    </source>
</evidence>
<gene>
    <name evidence="8" type="primary">MLO</name>
    <name evidence="11" type="ORF">Fot_40934</name>
</gene>
<keyword evidence="4 8" id="KW-0611">Plant defense</keyword>
<dbReference type="PANTHER" id="PTHR31942:SF74">
    <property type="entry name" value="MLO-LIKE PROTEIN 15"/>
    <property type="match status" value="1"/>
</dbReference>
<comment type="subcellular location">
    <subcellularLocation>
        <location evidence="1 8">Membrane</location>
        <topology evidence="1 8">Multi-pass membrane protein</topology>
    </subcellularLocation>
</comment>
<proteinExistence type="inferred from homology"/>
<evidence type="ECO:0000256" key="2">
    <source>
        <dbReference type="ARBA" id="ARBA00006574"/>
    </source>
</evidence>
<name>A0ABD1RI93_9LAMI</name>
<keyword evidence="3 8" id="KW-0812">Transmembrane</keyword>
<comment type="similarity">
    <text evidence="2 8">Belongs to the MLO family.</text>
</comment>
<evidence type="ECO:0000256" key="8">
    <source>
        <dbReference type="RuleBase" id="RU280816"/>
    </source>
</evidence>
<evidence type="ECO:0000313" key="11">
    <source>
        <dbReference type="EMBL" id="KAL2487642.1"/>
    </source>
</evidence>
<accession>A0ABD1RI93</accession>
<dbReference type="Pfam" id="PF03094">
    <property type="entry name" value="Mlo"/>
    <property type="match status" value="1"/>
</dbReference>
<keyword evidence="7 8" id="KW-0568">Pathogenesis-related protein</keyword>
<dbReference type="InterPro" id="IPR004326">
    <property type="entry name" value="Mlo"/>
</dbReference>
<feature type="transmembrane region" description="Helical" evidence="10">
    <location>
        <begin position="430"/>
        <end position="453"/>
    </location>
</feature>
<feature type="transmembrane region" description="Helical" evidence="10">
    <location>
        <begin position="346"/>
        <end position="365"/>
    </location>
</feature>
<evidence type="ECO:0000313" key="12">
    <source>
        <dbReference type="Proteomes" id="UP001604277"/>
    </source>
</evidence>
<comment type="function">
    <text evidence="8">May be involved in modulation of pathogen defense and leaf cell death.</text>
</comment>
<feature type="transmembrane region" description="Helical" evidence="10">
    <location>
        <begin position="126"/>
        <end position="152"/>
    </location>
</feature>
<feature type="compositionally biased region" description="Basic and acidic residues" evidence="9">
    <location>
        <begin position="553"/>
        <end position="564"/>
    </location>
</feature>
<dbReference type="GO" id="GO:0016020">
    <property type="term" value="C:membrane"/>
    <property type="evidence" value="ECO:0007669"/>
    <property type="project" value="UniProtKB-SubCell"/>
</dbReference>
<dbReference type="GO" id="GO:0005516">
    <property type="term" value="F:calmodulin binding"/>
    <property type="evidence" value="ECO:0007669"/>
    <property type="project" value="UniProtKB-KW"/>
</dbReference>
<keyword evidence="8" id="KW-0112">Calmodulin-binding</keyword>
<evidence type="ECO:0000256" key="9">
    <source>
        <dbReference type="SAM" id="MobiDB-lite"/>
    </source>
</evidence>
<dbReference type="EMBL" id="JBFOLJ010000012">
    <property type="protein sequence ID" value="KAL2487642.1"/>
    <property type="molecule type" value="Genomic_DNA"/>
</dbReference>
<evidence type="ECO:0000256" key="3">
    <source>
        <dbReference type="ARBA" id="ARBA00022692"/>
    </source>
</evidence>
<reference evidence="12" key="1">
    <citation type="submission" date="2024-07" db="EMBL/GenBank/DDBJ databases">
        <title>Two chromosome-level genome assemblies of Korean endemic species Abeliophyllum distichum and Forsythia ovata (Oleaceae).</title>
        <authorList>
            <person name="Jang H."/>
        </authorList>
    </citation>
    <scope>NUCLEOTIDE SEQUENCE [LARGE SCALE GENOMIC DNA]</scope>
</reference>
<comment type="caution">
    <text evidence="11">The sequence shown here is derived from an EMBL/GenBank/DDBJ whole genome shotgun (WGS) entry which is preliminary data.</text>
</comment>
<keyword evidence="5 8" id="KW-1133">Transmembrane helix</keyword>
<sequence>MNGFVGIYIKLSSFYVSTIEDFYATFHQPNHFLVHPLRYILQSSRGSKKTRRSSLIRRESEVMAGGGGGEGLSLEYTPTWVVALVCTIIVAISLVVERLLHYAGKFLIKKNQGALFEALQKIKEELMLLGFISLLLTVFQSRISTICIAKHLTDDWLPCSKPDESKRDKSTDHFQSNFFVSSFIPGGGLRRRLLAAEPDAPGYCEKKDMAPLLSLKAVHDLHIFIFVLAVVHVLFSALTILFGTLKIRQWKQWEDSIQKKEQDPQQVQQTKVTHVQEHGFIKRRFRGIGKDLALLSWVHSFFKQIYGSVNELDYQTLRRGFIATHYRDNPNFNFYKYMMRALENDFKKVVGISWYLWIIVVVFLLLNVNGWHAYFWIAFAPLILLLIVGTKLEHIITQLAEEVGQRHTAITGELVVRPSDDHFWFHKPRLVLVLIHIILFQNSFEIAVFFWMLVLFHFDSCIMGKVGYIIPRLIIGVLVQFLCSYSTLPLYAIVAQMGSSFNRAIFEDHIQVKLTGWAQNAKKNNAQRRASNGSNQVVHKESPSAVQLPAVGDESRLEEGKALEIEPAVASNEPK</sequence>
<evidence type="ECO:0000256" key="4">
    <source>
        <dbReference type="ARBA" id="ARBA00022821"/>
    </source>
</evidence>
<feature type="transmembrane region" description="Helical" evidence="10">
    <location>
        <begin position="221"/>
        <end position="242"/>
    </location>
</feature>
<comment type="domain">
    <text evidence="8">The C-terminus contains a calmodulin-binding domain, which binds calmodulin in a calcium-dependent fashion.</text>
</comment>
<dbReference type="AlphaFoldDB" id="A0ABD1RI93"/>
<dbReference type="PANTHER" id="PTHR31942">
    <property type="entry name" value="MLO-LIKE PROTEIN 1"/>
    <property type="match status" value="1"/>
</dbReference>